<evidence type="ECO:0000259" key="1">
    <source>
        <dbReference type="Pfam" id="PF13966"/>
    </source>
</evidence>
<proteinExistence type="predicted"/>
<name>A0A7J6ICT0_CANSA</name>
<keyword evidence="3" id="KW-1185">Reference proteome</keyword>
<dbReference type="Pfam" id="PF13966">
    <property type="entry name" value="zf-RVT"/>
    <property type="match status" value="1"/>
</dbReference>
<evidence type="ECO:0000313" key="3">
    <source>
        <dbReference type="Proteomes" id="UP000583929"/>
    </source>
</evidence>
<reference evidence="2 3" key="1">
    <citation type="journal article" date="2020" name="bioRxiv">
        <title>Sequence and annotation of 42 cannabis genomes reveals extensive copy number variation in cannabinoid synthesis and pathogen resistance genes.</title>
        <authorList>
            <person name="Mckernan K.J."/>
            <person name="Helbert Y."/>
            <person name="Kane L.T."/>
            <person name="Ebling H."/>
            <person name="Zhang L."/>
            <person name="Liu B."/>
            <person name="Eaton Z."/>
            <person name="Mclaughlin S."/>
            <person name="Kingan S."/>
            <person name="Baybayan P."/>
            <person name="Concepcion G."/>
            <person name="Jordan M."/>
            <person name="Riva A."/>
            <person name="Barbazuk W."/>
            <person name="Harkins T."/>
        </authorList>
    </citation>
    <scope>NUCLEOTIDE SEQUENCE [LARGE SCALE GENOMIC DNA]</scope>
    <source>
        <strain evidence="3">cv. Jamaican Lion 4</strain>
        <tissue evidence="2">Leaf</tissue>
    </source>
</reference>
<accession>A0A7J6ICT0</accession>
<organism evidence="2 3">
    <name type="scientific">Cannabis sativa</name>
    <name type="common">Hemp</name>
    <name type="synonym">Marijuana</name>
    <dbReference type="NCBI Taxonomy" id="3483"/>
    <lineage>
        <taxon>Eukaryota</taxon>
        <taxon>Viridiplantae</taxon>
        <taxon>Streptophyta</taxon>
        <taxon>Embryophyta</taxon>
        <taxon>Tracheophyta</taxon>
        <taxon>Spermatophyta</taxon>
        <taxon>Magnoliopsida</taxon>
        <taxon>eudicotyledons</taxon>
        <taxon>Gunneridae</taxon>
        <taxon>Pentapetalae</taxon>
        <taxon>rosids</taxon>
        <taxon>fabids</taxon>
        <taxon>Rosales</taxon>
        <taxon>Cannabaceae</taxon>
        <taxon>Cannabis</taxon>
    </lineage>
</organism>
<sequence length="398" mass="46016">MVNEAWEDSFPQTILAHLDYYHSDHRALLIKMTGNLEIQKFSKKRKRFRFENIWSTDEESPAYEVARVSDLIGSPGCWNFTVIHQHFNLPDAECISSIPLSLFNHEDSWFWHYTNHGNYSVGSGYNTAMTLDKSLPSSASDVFSTWWKQFWGLKIPRKILHFAWRGFHEILPTRIGLEKRKIVSNNSCELCGFGGESNAHAIFWCPFAQEIWKLLEFTFLHEVREVIDFKNVILYASEVVDKDLFEKIIISAWAIWTERNKVTHGQHLGQPQQIVNWIDSYYGTVVSARDGAKVSSLTIQRNRNNSEVLHRDPQEEQRHTILMVDAAVLNNTSSVGLGAIILSEDRRQLGRFSLCLWTFLCLPPPDSFYSYSYSSDGDSDDSSTTVDYDDFYYHSHSD</sequence>
<dbReference type="AlphaFoldDB" id="A0A7J6ICT0"/>
<dbReference type="Proteomes" id="UP000583929">
    <property type="component" value="Unassembled WGS sequence"/>
</dbReference>
<gene>
    <name evidence="2" type="ORF">G4B88_006284</name>
</gene>
<dbReference type="EMBL" id="JAATIQ010000001">
    <property type="protein sequence ID" value="KAF4404898.1"/>
    <property type="molecule type" value="Genomic_DNA"/>
</dbReference>
<comment type="caution">
    <text evidence="2">The sequence shown here is derived from an EMBL/GenBank/DDBJ whole genome shotgun (WGS) entry which is preliminary data.</text>
</comment>
<feature type="domain" description="Reverse transcriptase zinc-binding" evidence="1">
    <location>
        <begin position="120"/>
        <end position="212"/>
    </location>
</feature>
<dbReference type="InterPro" id="IPR026960">
    <property type="entry name" value="RVT-Znf"/>
</dbReference>
<evidence type="ECO:0000313" key="2">
    <source>
        <dbReference type="EMBL" id="KAF4404898.1"/>
    </source>
</evidence>
<protein>
    <recommendedName>
        <fullName evidence="1">Reverse transcriptase zinc-binding domain-containing protein</fullName>
    </recommendedName>
</protein>